<dbReference type="Proteomes" id="UP000035762">
    <property type="component" value="Unassembled WGS sequence"/>
</dbReference>
<proteinExistence type="predicted"/>
<sequence length="232" mass="23786">MFNRGVGVPGNDAFTKILLHMEGANGGTSFPDANAGGVSATWTPSGSATTTTTAPKFGTACYQGAASSYIRSNIVSPYNPRAGDFSVDFWLKGTNSGTQNIIALEGTNNGPGGASTGWNIFQSGGFLRFGCISSGVVGSTALASSAGLFDGNWHHIECTRFGNTLILFFDGTSVNTASFSSAVAFGTFSVTVGGSINGGATPQFNGNLDEVRYSVGIARHTANFTLPTGPYS</sequence>
<accession>A0A090N7J6</accession>
<dbReference type="STRING" id="1035.BN961_02136"/>
<evidence type="ECO:0000313" key="1">
    <source>
        <dbReference type="EMBL" id="CEG08718.1"/>
    </source>
</evidence>
<dbReference type="Gene3D" id="2.60.120.200">
    <property type="match status" value="1"/>
</dbReference>
<reference evidence="1 2" key="1">
    <citation type="journal article" date="2014" name="Genome Announc.">
        <title>Genome Sequence of Afipia felis Strain 76713, Isolated in Hospital Water Using an Amoeba Co-Culture Procedure.</title>
        <authorList>
            <person name="Benamar S."/>
            <person name="La Scola B."/>
            <person name="Croce O."/>
        </authorList>
    </citation>
    <scope>NUCLEOTIDE SEQUENCE [LARGE SCALE GENOMIC DNA]</scope>
    <source>
        <strain evidence="1 2">76713</strain>
    </source>
</reference>
<protein>
    <recommendedName>
        <fullName evidence="3">Laminin G domain protein</fullName>
    </recommendedName>
</protein>
<dbReference type="AlphaFoldDB" id="A0A090N7J6"/>
<evidence type="ECO:0000313" key="2">
    <source>
        <dbReference type="Proteomes" id="UP000035762"/>
    </source>
</evidence>
<dbReference type="Pfam" id="PF13385">
    <property type="entry name" value="Laminin_G_3"/>
    <property type="match status" value="1"/>
</dbReference>
<evidence type="ECO:0008006" key="3">
    <source>
        <dbReference type="Google" id="ProtNLM"/>
    </source>
</evidence>
<dbReference type="RefSeq" id="WP_048756573.1">
    <property type="nucleotide sequence ID" value="NZ_CCAZ020000001.1"/>
</dbReference>
<keyword evidence="2" id="KW-1185">Reference proteome</keyword>
<gene>
    <name evidence="1" type="ORF">BN961_02136</name>
</gene>
<comment type="caution">
    <text evidence="1">The sequence shown here is derived from an EMBL/GenBank/DDBJ whole genome shotgun (WGS) entry which is preliminary data.</text>
</comment>
<name>A0A090N7J6_AFIFE</name>
<dbReference type="InterPro" id="IPR013320">
    <property type="entry name" value="ConA-like_dom_sf"/>
</dbReference>
<dbReference type="SUPFAM" id="SSF49899">
    <property type="entry name" value="Concanavalin A-like lectins/glucanases"/>
    <property type="match status" value="1"/>
</dbReference>
<organism evidence="1 2">
    <name type="scientific">Afipia felis</name>
    <name type="common">Cat scratch disease bacillus</name>
    <dbReference type="NCBI Taxonomy" id="1035"/>
    <lineage>
        <taxon>Bacteria</taxon>
        <taxon>Pseudomonadati</taxon>
        <taxon>Pseudomonadota</taxon>
        <taxon>Alphaproteobacteria</taxon>
        <taxon>Hyphomicrobiales</taxon>
        <taxon>Nitrobacteraceae</taxon>
        <taxon>Afipia</taxon>
    </lineage>
</organism>
<dbReference type="OrthoDB" id="8708771at2"/>
<dbReference type="EMBL" id="CCAZ020000001">
    <property type="protein sequence ID" value="CEG08718.1"/>
    <property type="molecule type" value="Genomic_DNA"/>
</dbReference>